<organism evidence="11 12">
    <name type="scientific">Coilia grayii</name>
    <name type="common">Gray's grenadier anchovy</name>
    <dbReference type="NCBI Taxonomy" id="363190"/>
    <lineage>
        <taxon>Eukaryota</taxon>
        <taxon>Metazoa</taxon>
        <taxon>Chordata</taxon>
        <taxon>Craniata</taxon>
        <taxon>Vertebrata</taxon>
        <taxon>Euteleostomi</taxon>
        <taxon>Actinopterygii</taxon>
        <taxon>Neopterygii</taxon>
        <taxon>Teleostei</taxon>
        <taxon>Clupei</taxon>
        <taxon>Clupeiformes</taxon>
        <taxon>Clupeoidei</taxon>
        <taxon>Engraulidae</taxon>
        <taxon>Coilinae</taxon>
        <taxon>Coilia</taxon>
    </lineage>
</organism>
<evidence type="ECO:0000313" key="11">
    <source>
        <dbReference type="EMBL" id="KAL2099842.1"/>
    </source>
</evidence>
<sequence>MNDTYNCKFLVKTEKTHTRGCHRLATLQYWVGGIAEAASGYADSFLCICGKSEAFVKMPAYHSSLMDSDTKLVGNMALLPLKTQFKGPAPKETKDTDIIDEAIYYFKANVFFKNYEIKNEADRTLIYITLYISECLKKLQKCSSRGQGEKEMYTLGITNFPIPGEPGFPLNAMYAKPSNKQEEEAMRLYLQQIRQETGLRLCDRVFDPQTDKPSKWWVCFVKKQFMNKSLSAPGQ</sequence>
<evidence type="ECO:0008006" key="13">
    <source>
        <dbReference type="Google" id="ProtNLM"/>
    </source>
</evidence>
<dbReference type="GO" id="GO:0003779">
    <property type="term" value="F:actin binding"/>
    <property type="evidence" value="ECO:0007669"/>
    <property type="project" value="UniProtKB-KW"/>
</dbReference>
<dbReference type="AlphaFoldDB" id="A0ABD1KL31"/>
<evidence type="ECO:0000256" key="2">
    <source>
        <dbReference type="ARBA" id="ARBA00004245"/>
    </source>
</evidence>
<protein>
    <recommendedName>
        <fullName evidence="13">Actin-related protein 2/3 complex subunit 3</fullName>
    </recommendedName>
</protein>
<keyword evidence="9" id="KW-0966">Cell projection</keyword>
<dbReference type="GO" id="GO:0042995">
    <property type="term" value="C:cell projection"/>
    <property type="evidence" value="ECO:0007669"/>
    <property type="project" value="UniProtKB-SubCell"/>
</dbReference>
<dbReference type="SUPFAM" id="SSF69060">
    <property type="entry name" value="Arp2/3 complex 21 kDa subunit ARPC3"/>
    <property type="match status" value="1"/>
</dbReference>
<evidence type="ECO:0000256" key="6">
    <source>
        <dbReference type="ARBA" id="ARBA00023203"/>
    </source>
</evidence>
<reference evidence="11 12" key="1">
    <citation type="submission" date="2024-09" db="EMBL/GenBank/DDBJ databases">
        <title>A chromosome-level genome assembly of Gray's grenadier anchovy, Coilia grayii.</title>
        <authorList>
            <person name="Fu Z."/>
        </authorList>
    </citation>
    <scope>NUCLEOTIDE SEQUENCE [LARGE SCALE GENOMIC DNA]</scope>
    <source>
        <strain evidence="11">G4</strain>
        <tissue evidence="11">Muscle</tissue>
    </source>
</reference>
<dbReference type="GO" id="GO:0005634">
    <property type="term" value="C:nucleus"/>
    <property type="evidence" value="ECO:0007669"/>
    <property type="project" value="UniProtKB-SubCell"/>
</dbReference>
<evidence type="ECO:0000256" key="4">
    <source>
        <dbReference type="ARBA" id="ARBA00010856"/>
    </source>
</evidence>
<dbReference type="Pfam" id="PF04062">
    <property type="entry name" value="P21-Arc"/>
    <property type="match status" value="1"/>
</dbReference>
<evidence type="ECO:0000256" key="10">
    <source>
        <dbReference type="ARBA" id="ARBA00045382"/>
    </source>
</evidence>
<evidence type="ECO:0000256" key="9">
    <source>
        <dbReference type="ARBA" id="ARBA00023273"/>
    </source>
</evidence>
<proteinExistence type="inferred from homology"/>
<comment type="similarity">
    <text evidence="4">Belongs to the ARPC3 family.</text>
</comment>
<comment type="function">
    <text evidence="10">Component of the Arp2/3 complex, a multiprotein complex that mediates actin polymerization upon stimulation by nucleation-promoting factor (NPF). The Arp2/3 complex mediates the formation of branched actin networks in the cytoplasm, providing the force for cell motility. In addition to its role in the cytoplasmic cytoskeleton, the Arp2/3 complex also promotes actin polymerization in the nucleus, thereby regulating gene transcription and repair of damaged DNA. The Arp2/3 complex promotes homologous recombination (HR) repair in response to DNA damage by promoting nuclear actin polymerization, leading to drive motility of double-strand breaks (DSBs).</text>
</comment>
<evidence type="ECO:0000256" key="3">
    <source>
        <dbReference type="ARBA" id="ARBA00004316"/>
    </source>
</evidence>
<dbReference type="Proteomes" id="UP001591681">
    <property type="component" value="Unassembled WGS sequence"/>
</dbReference>
<comment type="subcellular location">
    <subcellularLocation>
        <location evidence="3">Cell projection</location>
    </subcellularLocation>
    <subcellularLocation>
        <location evidence="2">Cytoplasm</location>
        <location evidence="2">Cytoskeleton</location>
    </subcellularLocation>
    <subcellularLocation>
        <location evidence="1">Nucleus</location>
    </subcellularLocation>
</comment>
<keyword evidence="6" id="KW-0009">Actin-binding</keyword>
<dbReference type="InterPro" id="IPR007204">
    <property type="entry name" value="ARPC3"/>
</dbReference>
<evidence type="ECO:0000256" key="1">
    <source>
        <dbReference type="ARBA" id="ARBA00004123"/>
    </source>
</evidence>
<gene>
    <name evidence="11" type="ORF">ACEWY4_004236</name>
</gene>
<dbReference type="GO" id="GO:0005856">
    <property type="term" value="C:cytoskeleton"/>
    <property type="evidence" value="ECO:0007669"/>
    <property type="project" value="UniProtKB-SubCell"/>
</dbReference>
<evidence type="ECO:0000256" key="8">
    <source>
        <dbReference type="ARBA" id="ARBA00023242"/>
    </source>
</evidence>
<accession>A0ABD1KL31</accession>
<dbReference type="EMBL" id="JBHFQA010000004">
    <property type="protein sequence ID" value="KAL2099842.1"/>
    <property type="molecule type" value="Genomic_DNA"/>
</dbReference>
<keyword evidence="12" id="KW-1185">Reference proteome</keyword>
<evidence type="ECO:0000256" key="5">
    <source>
        <dbReference type="ARBA" id="ARBA00022490"/>
    </source>
</evidence>
<dbReference type="FunFam" id="1.10.1760.10:FF:000001">
    <property type="entry name" value="Actin-related protein 2/3 complex subunit 3"/>
    <property type="match status" value="1"/>
</dbReference>
<evidence type="ECO:0000256" key="7">
    <source>
        <dbReference type="ARBA" id="ARBA00023212"/>
    </source>
</evidence>
<dbReference type="Gene3D" id="1.10.1760.10">
    <property type="entry name" value="Actin-related protein 2/3 complex subunit 3"/>
    <property type="match status" value="1"/>
</dbReference>
<keyword evidence="7" id="KW-0206">Cytoskeleton</keyword>
<keyword evidence="5" id="KW-0963">Cytoplasm</keyword>
<dbReference type="PANTHER" id="PTHR12391">
    <property type="entry name" value="ARP2/3 COMPLEX 21 KD SUBUNIT"/>
    <property type="match status" value="1"/>
</dbReference>
<name>A0ABD1KL31_9TELE</name>
<comment type="caution">
    <text evidence="11">The sequence shown here is derived from an EMBL/GenBank/DDBJ whole genome shotgun (WGS) entry which is preliminary data.</text>
</comment>
<evidence type="ECO:0000313" key="12">
    <source>
        <dbReference type="Proteomes" id="UP001591681"/>
    </source>
</evidence>
<keyword evidence="8" id="KW-0539">Nucleus</keyword>
<dbReference type="InterPro" id="IPR036753">
    <property type="entry name" value="ARPC3_sf"/>
</dbReference>